<dbReference type="KEGG" id="vg:65071552"/>
<proteinExistence type="predicted"/>
<accession>A0A222ZHT4</accession>
<dbReference type="GeneID" id="65071552"/>
<gene>
    <name evidence="1" type="primary">36</name>
    <name evidence="1" type="ORF">SEA_LISARA_36</name>
</gene>
<reference evidence="2" key="1">
    <citation type="submission" date="2017-05" db="EMBL/GenBank/DDBJ databases">
        <authorList>
            <person name="Francomacaro L."/>
            <person name="Bidlack C."/>
            <person name="Gutkin P."/>
            <person name="McAuley E."/>
            <person name="Pizzorno M."/>
            <person name="Stowe E."/>
            <person name="Krukonis G."/>
            <person name="Stoner T.H."/>
            <person name="Garlena R.A."/>
            <person name="Russell D.A."/>
            <person name="Pope W.H."/>
            <person name="Jacobs-Sera D."/>
            <person name="Hatfull G.F."/>
        </authorList>
    </citation>
    <scope>NUCLEOTIDE SEQUENCE [LARGE SCALE GENOMIC DNA]</scope>
</reference>
<protein>
    <submittedName>
        <fullName evidence="1">Uncharacterized protein</fullName>
    </submittedName>
</protein>
<evidence type="ECO:0000313" key="1">
    <source>
        <dbReference type="EMBL" id="ASR83620.1"/>
    </source>
</evidence>
<dbReference type="EMBL" id="MF140418">
    <property type="protein sequence ID" value="ASR83620.1"/>
    <property type="molecule type" value="Genomic_DNA"/>
</dbReference>
<evidence type="ECO:0000313" key="2">
    <source>
        <dbReference type="Proteomes" id="UP000224168"/>
    </source>
</evidence>
<keyword evidence="2" id="KW-1185">Reference proteome</keyword>
<dbReference type="Proteomes" id="UP000224168">
    <property type="component" value="Segment"/>
</dbReference>
<name>A0A222ZHT4_9CAUD</name>
<sequence>MQPPVSAGALCPAVSDDGRSVCINLKDHGPHEGMDGHVWDKATPGQFYLQACALCGGEIRVIHGDPQPHPCGSFGDYTVESAGLAGAKMTSVTVTLPDGSTQTISNPGFLAMLSKDPNAPQ</sequence>
<organism evidence="1 2">
    <name type="scientific">Arthrobacter phage LiSara</name>
    <dbReference type="NCBI Taxonomy" id="2015860"/>
    <lineage>
        <taxon>Viruses</taxon>
        <taxon>Duplodnaviria</taxon>
        <taxon>Heunggongvirae</taxon>
        <taxon>Uroviricota</taxon>
        <taxon>Caudoviricetes</taxon>
        <taxon>Laroyevirus</taxon>
        <taxon>Laroyevirus lisara</taxon>
    </lineage>
</organism>
<dbReference type="RefSeq" id="YP_010082549.1">
    <property type="nucleotide sequence ID" value="NC_055032.1"/>
</dbReference>